<name>A0A3D8IZU6_9HELI</name>
<dbReference type="OrthoDB" id="5372592at2"/>
<reference evidence="1 2" key="1">
    <citation type="submission" date="2018-04" db="EMBL/GenBank/DDBJ databases">
        <title>Novel Campyloabacter and Helicobacter Species and Strains.</title>
        <authorList>
            <person name="Mannion A.J."/>
            <person name="Shen Z."/>
            <person name="Fox J.G."/>
        </authorList>
    </citation>
    <scope>NUCLEOTIDE SEQUENCE [LARGE SCALE GENOMIC DNA]</scope>
    <source>
        <strain evidence="1 2">MIT 04-9366</strain>
    </source>
</reference>
<evidence type="ECO:0000313" key="2">
    <source>
        <dbReference type="Proteomes" id="UP000257045"/>
    </source>
</evidence>
<dbReference type="EMBL" id="NXLV01000006">
    <property type="protein sequence ID" value="RDU70802.1"/>
    <property type="molecule type" value="Genomic_DNA"/>
</dbReference>
<gene>
    <name evidence="1" type="ORF">CQA58_04575</name>
</gene>
<dbReference type="AlphaFoldDB" id="A0A3D8IZU6"/>
<dbReference type="RefSeq" id="WP_115569547.1">
    <property type="nucleotide sequence ID" value="NZ_NXLV01000006.1"/>
</dbReference>
<organism evidence="1 2">
    <name type="scientific">Helicobacter brantae</name>
    <dbReference type="NCBI Taxonomy" id="375927"/>
    <lineage>
        <taxon>Bacteria</taxon>
        <taxon>Pseudomonadati</taxon>
        <taxon>Campylobacterota</taxon>
        <taxon>Epsilonproteobacteria</taxon>
        <taxon>Campylobacterales</taxon>
        <taxon>Helicobacteraceae</taxon>
        <taxon>Helicobacter</taxon>
    </lineage>
</organism>
<evidence type="ECO:0008006" key="3">
    <source>
        <dbReference type="Google" id="ProtNLM"/>
    </source>
</evidence>
<keyword evidence="2" id="KW-1185">Reference proteome</keyword>
<accession>A0A3D8IZU6</accession>
<dbReference type="Proteomes" id="UP000257045">
    <property type="component" value="Unassembled WGS sequence"/>
</dbReference>
<proteinExistence type="predicted"/>
<protein>
    <recommendedName>
        <fullName evidence="3">Histidine kinase</fullName>
    </recommendedName>
</protein>
<evidence type="ECO:0000313" key="1">
    <source>
        <dbReference type="EMBL" id="RDU70802.1"/>
    </source>
</evidence>
<comment type="caution">
    <text evidence="1">The sequence shown here is derived from an EMBL/GenBank/DDBJ whole genome shotgun (WGS) entry which is preliminary data.</text>
</comment>
<sequence length="192" mass="22049">MKPKVNQAYTLLSKGKLSEAIQSFNHLYFQSPEDLDIQMGRIFCDIANTDLSKGVALSEFYYLLRQEKPSLQAQAEILPRLQRLEELENLETEKAWEIALGSAEALSCITFEDFKAFVFSKPNFKEAFEDFTLSTKIVFSSKNELYEFLNLLIDKGYANLSLQYAENIGENMGFDTQIHQILQKAVKHLNEN</sequence>